<gene>
    <name evidence="2" type="ORF">GCM10011403_29060</name>
</gene>
<dbReference type="PANTHER" id="PTHR11102">
    <property type="entry name" value="SEL-1-LIKE PROTEIN"/>
    <property type="match status" value="1"/>
</dbReference>
<name>A0A916QP89_9GAMM</name>
<dbReference type="AlphaFoldDB" id="A0A916QP89"/>
<evidence type="ECO:0008006" key="4">
    <source>
        <dbReference type="Google" id="ProtNLM"/>
    </source>
</evidence>
<evidence type="ECO:0000313" key="3">
    <source>
        <dbReference type="Proteomes" id="UP000627715"/>
    </source>
</evidence>
<dbReference type="Gene3D" id="1.25.40.10">
    <property type="entry name" value="Tetratricopeptide repeat domain"/>
    <property type="match status" value="1"/>
</dbReference>
<dbReference type="RefSeq" id="WP_068810741.1">
    <property type="nucleotide sequence ID" value="NZ_BMIY01000014.1"/>
</dbReference>
<comment type="caution">
    <text evidence="2">The sequence shown here is derived from an EMBL/GenBank/DDBJ whole genome shotgun (WGS) entry which is preliminary data.</text>
</comment>
<keyword evidence="1" id="KW-0732">Signal</keyword>
<dbReference type="InterPro" id="IPR050767">
    <property type="entry name" value="Sel1_AlgK"/>
</dbReference>
<protein>
    <recommendedName>
        <fullName evidence="4">Sel1 repeat family protein</fullName>
    </recommendedName>
</protein>
<evidence type="ECO:0000256" key="1">
    <source>
        <dbReference type="SAM" id="SignalP"/>
    </source>
</evidence>
<dbReference type="InterPro" id="IPR011990">
    <property type="entry name" value="TPR-like_helical_dom_sf"/>
</dbReference>
<proteinExistence type="predicted"/>
<evidence type="ECO:0000313" key="2">
    <source>
        <dbReference type="EMBL" id="GFZ83587.1"/>
    </source>
</evidence>
<sequence>MSRNLFSFRPLLPWTLLLSLLPALAFPQSSGNSVQLADENTELPDYSTYYEGVDAMDAGDMDRAVAAFRESAENGVAIAQYNLGVLYFSGRGVEQDYQQAYRWTRMAAEQGFVNAQANLGTLYYNNLGVSDGWSTFWPISYFLRPSRLKEAARWYRAAADQDHGQAQYFLATLYESGAGVERDLVKAYQWTKLAIDNEVPEAEALLTQLESTMTQAQRMTAESDYATWVLANRG</sequence>
<dbReference type="SUPFAM" id="SSF81901">
    <property type="entry name" value="HCP-like"/>
    <property type="match status" value="1"/>
</dbReference>
<dbReference type="InterPro" id="IPR006597">
    <property type="entry name" value="Sel1-like"/>
</dbReference>
<dbReference type="SMART" id="SM00671">
    <property type="entry name" value="SEL1"/>
    <property type="match status" value="3"/>
</dbReference>
<dbReference type="Proteomes" id="UP000627715">
    <property type="component" value="Unassembled WGS sequence"/>
</dbReference>
<dbReference type="Pfam" id="PF08238">
    <property type="entry name" value="Sel1"/>
    <property type="match status" value="4"/>
</dbReference>
<feature type="chain" id="PRO_5037479630" description="Sel1 repeat family protein" evidence="1">
    <location>
        <begin position="26"/>
        <end position="234"/>
    </location>
</feature>
<dbReference type="OrthoDB" id="1442375at2"/>
<keyword evidence="3" id="KW-1185">Reference proteome</keyword>
<dbReference type="PANTHER" id="PTHR11102:SF160">
    <property type="entry name" value="ERAD-ASSOCIATED E3 UBIQUITIN-PROTEIN LIGASE COMPONENT HRD3"/>
    <property type="match status" value="1"/>
</dbReference>
<accession>A0A916QP89</accession>
<reference evidence="2" key="2">
    <citation type="submission" date="2020-09" db="EMBL/GenBank/DDBJ databases">
        <authorList>
            <person name="Sun Q."/>
            <person name="Zhou Y."/>
        </authorList>
    </citation>
    <scope>NUCLEOTIDE SEQUENCE</scope>
    <source>
        <strain evidence="2">CGMCC 1.15425</strain>
    </source>
</reference>
<organism evidence="2 3">
    <name type="scientific">Pseudohongiella nitratireducens</name>
    <dbReference type="NCBI Taxonomy" id="1768907"/>
    <lineage>
        <taxon>Bacteria</taxon>
        <taxon>Pseudomonadati</taxon>
        <taxon>Pseudomonadota</taxon>
        <taxon>Gammaproteobacteria</taxon>
        <taxon>Pseudomonadales</taxon>
        <taxon>Pseudohongiellaceae</taxon>
        <taxon>Pseudohongiella</taxon>
    </lineage>
</organism>
<feature type="signal peptide" evidence="1">
    <location>
        <begin position="1"/>
        <end position="25"/>
    </location>
</feature>
<dbReference type="EMBL" id="BMIY01000014">
    <property type="protein sequence ID" value="GFZ83587.1"/>
    <property type="molecule type" value="Genomic_DNA"/>
</dbReference>
<reference evidence="2" key="1">
    <citation type="journal article" date="2014" name="Int. J. Syst. Evol. Microbiol.">
        <title>Complete genome sequence of Corynebacterium casei LMG S-19264T (=DSM 44701T), isolated from a smear-ripened cheese.</title>
        <authorList>
            <consortium name="US DOE Joint Genome Institute (JGI-PGF)"/>
            <person name="Walter F."/>
            <person name="Albersmeier A."/>
            <person name="Kalinowski J."/>
            <person name="Ruckert C."/>
        </authorList>
    </citation>
    <scope>NUCLEOTIDE SEQUENCE</scope>
    <source>
        <strain evidence="2">CGMCC 1.15425</strain>
    </source>
</reference>